<accession>A0ABQ5WSW9</accession>
<dbReference type="EMBL" id="BSNV01000005">
    <property type="protein sequence ID" value="GLQ65737.1"/>
    <property type="molecule type" value="Genomic_DNA"/>
</dbReference>
<proteinExistence type="predicted"/>
<name>A0ABQ5WSW9_9PROT</name>
<evidence type="ECO:0000313" key="2">
    <source>
        <dbReference type="Proteomes" id="UP001156629"/>
    </source>
</evidence>
<protein>
    <recommendedName>
        <fullName evidence="3">Transposase</fullName>
    </recommendedName>
</protein>
<gene>
    <name evidence="1" type="ORF">GCM10007870_13210</name>
</gene>
<dbReference type="GeneID" id="76196204"/>
<evidence type="ECO:0008006" key="3">
    <source>
        <dbReference type="Google" id="ProtNLM"/>
    </source>
</evidence>
<keyword evidence="2" id="KW-1185">Reference proteome</keyword>
<organism evidence="1 2">
    <name type="scientific">Gluconobacter kondonii</name>
    <dbReference type="NCBI Taxonomy" id="941463"/>
    <lineage>
        <taxon>Bacteria</taxon>
        <taxon>Pseudomonadati</taxon>
        <taxon>Pseudomonadota</taxon>
        <taxon>Alphaproteobacteria</taxon>
        <taxon>Acetobacterales</taxon>
        <taxon>Acetobacteraceae</taxon>
        <taxon>Gluconobacter</taxon>
    </lineage>
</organism>
<dbReference type="RefSeq" id="WP_167383425.1">
    <property type="nucleotide sequence ID" value="NZ_BEWP01000003.1"/>
</dbReference>
<dbReference type="Proteomes" id="UP001156629">
    <property type="component" value="Unassembled WGS sequence"/>
</dbReference>
<reference evidence="2" key="1">
    <citation type="journal article" date="2019" name="Int. J. Syst. Evol. Microbiol.">
        <title>The Global Catalogue of Microorganisms (GCM) 10K type strain sequencing project: providing services to taxonomists for standard genome sequencing and annotation.</title>
        <authorList>
            <consortium name="The Broad Institute Genomics Platform"/>
            <consortium name="The Broad Institute Genome Sequencing Center for Infectious Disease"/>
            <person name="Wu L."/>
            <person name="Ma J."/>
        </authorList>
    </citation>
    <scope>NUCLEOTIDE SEQUENCE [LARGE SCALE GENOMIC DNA]</scope>
    <source>
        <strain evidence="2">NBRC 3266</strain>
    </source>
</reference>
<evidence type="ECO:0000313" key="1">
    <source>
        <dbReference type="EMBL" id="GLQ65737.1"/>
    </source>
</evidence>
<sequence length="48" mass="5069">MQGNHAKTSSNIGQETLVAIAIAQNNILRAGPLDSVGEEENYRSTVGL</sequence>
<comment type="caution">
    <text evidence="1">The sequence shown here is derived from an EMBL/GenBank/DDBJ whole genome shotgun (WGS) entry which is preliminary data.</text>
</comment>